<dbReference type="STRING" id="1077348.A0A2G8RU97"/>
<dbReference type="InterPro" id="IPR012340">
    <property type="entry name" value="NA-bd_OB-fold"/>
</dbReference>
<evidence type="ECO:0000256" key="1">
    <source>
        <dbReference type="ARBA" id="ARBA00007572"/>
    </source>
</evidence>
<dbReference type="SUPFAM" id="SSF56091">
    <property type="entry name" value="DNA ligase/mRNA capping enzyme, catalytic domain"/>
    <property type="match status" value="1"/>
</dbReference>
<accession>A0A2G8RU97</accession>
<dbReference type="InterPro" id="IPR016059">
    <property type="entry name" value="DNA_ligase_ATP-dep_CS"/>
</dbReference>
<keyword evidence="5" id="KW-0539">Nucleus</keyword>
<evidence type="ECO:0000259" key="7">
    <source>
        <dbReference type="PROSITE" id="PS50160"/>
    </source>
</evidence>
<feature type="domain" description="ATP-dependent DNA ligase family profile" evidence="7">
    <location>
        <begin position="456"/>
        <end position="575"/>
    </location>
</feature>
<dbReference type="PROSITE" id="PS50160">
    <property type="entry name" value="DNA_LIGASE_A3"/>
    <property type="match status" value="1"/>
</dbReference>
<name>A0A2G8RU97_9APHY</name>
<dbReference type="InterPro" id="IPR036599">
    <property type="entry name" value="DNA_ligase_N_sf"/>
</dbReference>
<comment type="caution">
    <text evidence="8">The sequence shown here is derived from an EMBL/GenBank/DDBJ whole genome shotgun (WGS) entry which is preliminary data.</text>
</comment>
<dbReference type="GO" id="GO:0003677">
    <property type="term" value="F:DNA binding"/>
    <property type="evidence" value="ECO:0007669"/>
    <property type="project" value="InterPro"/>
</dbReference>
<dbReference type="PROSITE" id="PS00697">
    <property type="entry name" value="DNA_LIGASE_A1"/>
    <property type="match status" value="1"/>
</dbReference>
<keyword evidence="2" id="KW-0436">Ligase</keyword>
<evidence type="ECO:0000313" key="8">
    <source>
        <dbReference type="EMBL" id="PIL24908.1"/>
    </source>
</evidence>
<proteinExistence type="inferred from homology"/>
<dbReference type="Pfam" id="PF04675">
    <property type="entry name" value="DNA_ligase_A_N"/>
    <property type="match status" value="1"/>
</dbReference>
<dbReference type="GO" id="GO:0006310">
    <property type="term" value="P:DNA recombination"/>
    <property type="evidence" value="ECO:0007669"/>
    <property type="project" value="InterPro"/>
</dbReference>
<dbReference type="InterPro" id="IPR012310">
    <property type="entry name" value="DNA_ligase_ATP-dep_cent"/>
</dbReference>
<dbReference type="InterPro" id="IPR029710">
    <property type="entry name" value="LIG4"/>
</dbReference>
<dbReference type="Proteomes" id="UP000230002">
    <property type="component" value="Unassembled WGS sequence"/>
</dbReference>
<protein>
    <recommendedName>
        <fullName evidence="7">ATP-dependent DNA ligase family profile domain-containing protein</fullName>
    </recommendedName>
</protein>
<dbReference type="OrthoDB" id="7482721at2759"/>
<dbReference type="Pfam" id="PF01068">
    <property type="entry name" value="DNA_ligase_A_M"/>
    <property type="match status" value="1"/>
</dbReference>
<dbReference type="InterPro" id="IPR012308">
    <property type="entry name" value="DNA_ligase_ATP-dep_N"/>
</dbReference>
<keyword evidence="3" id="KW-0547">Nucleotide-binding</keyword>
<dbReference type="Gene3D" id="1.10.3260.10">
    <property type="entry name" value="DNA ligase, ATP-dependent, N-terminal domain"/>
    <property type="match status" value="1"/>
</dbReference>
<gene>
    <name evidence="8" type="ORF">GSI_12795</name>
</gene>
<keyword evidence="4" id="KW-0067">ATP-binding</keyword>
<dbReference type="PANTHER" id="PTHR45997:SF2">
    <property type="entry name" value="ATP DEPENDENT DNA LIGASE DOMAIN PROTEIN (AFU_ORTHOLOGUE AFUA_5G02430)"/>
    <property type="match status" value="1"/>
</dbReference>
<evidence type="ECO:0000313" key="9">
    <source>
        <dbReference type="Proteomes" id="UP000230002"/>
    </source>
</evidence>
<comment type="similarity">
    <text evidence="1">Belongs to the ATP-dependent DNA ligase family.</text>
</comment>
<sequence length="856" mass="95212">MATQEGTTVPFSFFVELVHAIADIKPHTATEKQPRNARYIDSPAYKTFKRWVTALRGRYSPLSADTTTTIFHFLFPDEDGRRKYGMQETRLAQHLTKVFSVSSATDARGERLRSWKEEDSLGCLGDEVFTVMSATAHSQGSTTTISLEEVDALLAELASKCAFSDASVRTPFSTTTRRTREMILTTLFASLTPAEGAVLTQIILKDLRPLLYPIPRSATHYTAALLQYKSNAVTMLTKEAAMHAWDPSGRMSQIFKSRATLEETTRTFESLQPGDTLPEPGYGTPVQIPKCVKGQGTAQALGLLQGADKVWVETKYDGERAQIHVRLDEDGLPRIQIFSKSGRDSTLDRASIHTIICDALGVTRRPSMSARAHSAPVAVAPAFAKDIIIEAEMVAFSDVLGRIDEFWRIRSLIGSTAMGVRHKLPLPRPSSDRGMPESQQSLISNASDGGTRHLALVFFDVLLLDGVSLLSFPYSDRRNILERTIRVSLGYAMLAERTCVNATRPDAEGLFRQAFSTLISDHQEGAVLKADGAAYNERRWPWVKASPAALKRDYIQNYGDTVDLVLLGASWEKDRARELRVPPTAYTTFYFAVLANSDAVQANPSQAPHFEVIFTSSYGLSREELEEVNFIIKSSDPLSYRPEFYELRFPRIAKVYRPSDRPWMDGIHVKEYQQIARVAVGRDRSGKAEDDWVKGIFRPNQPPSPGVRCPQKRKEIEAEWVGKLAAVDRKDAAVWMARPPGTPRPLWRAPSHAVIPIGNQVNSLDALTIACGWEGLSPCSWAKRGIIFVDDWEATSAYTAQMLESLAKRRSALLSDDGELNLKSIFVASTKMLAYDKLDQAVTGQEFEARAICRFG</sequence>
<evidence type="ECO:0000256" key="4">
    <source>
        <dbReference type="ARBA" id="ARBA00022840"/>
    </source>
</evidence>
<evidence type="ECO:0000256" key="3">
    <source>
        <dbReference type="ARBA" id="ARBA00022741"/>
    </source>
</evidence>
<dbReference type="GO" id="GO:0003910">
    <property type="term" value="F:DNA ligase (ATP) activity"/>
    <property type="evidence" value="ECO:0007669"/>
    <property type="project" value="InterPro"/>
</dbReference>
<dbReference type="GO" id="GO:0032807">
    <property type="term" value="C:DNA ligase IV complex"/>
    <property type="evidence" value="ECO:0007669"/>
    <property type="project" value="TreeGrafter"/>
</dbReference>
<evidence type="ECO:0000256" key="5">
    <source>
        <dbReference type="ARBA" id="ARBA00023242"/>
    </source>
</evidence>
<evidence type="ECO:0000256" key="6">
    <source>
        <dbReference type="SAM" id="MobiDB-lite"/>
    </source>
</evidence>
<reference evidence="8 9" key="1">
    <citation type="journal article" date="2015" name="Sci. Rep.">
        <title>Chromosome-level genome map provides insights into diverse defense mechanisms in the medicinal fungus Ganoderma sinense.</title>
        <authorList>
            <person name="Zhu Y."/>
            <person name="Xu J."/>
            <person name="Sun C."/>
            <person name="Zhou S."/>
            <person name="Xu H."/>
            <person name="Nelson D.R."/>
            <person name="Qian J."/>
            <person name="Song J."/>
            <person name="Luo H."/>
            <person name="Xiang L."/>
            <person name="Li Y."/>
            <person name="Xu Z."/>
            <person name="Ji A."/>
            <person name="Wang L."/>
            <person name="Lu S."/>
            <person name="Hayward A."/>
            <person name="Sun W."/>
            <person name="Li X."/>
            <person name="Schwartz D.C."/>
            <person name="Wang Y."/>
            <person name="Chen S."/>
        </authorList>
    </citation>
    <scope>NUCLEOTIDE SEQUENCE [LARGE SCALE GENOMIC DNA]</scope>
    <source>
        <strain evidence="8 9">ZZ0214-1</strain>
    </source>
</reference>
<dbReference type="Gene3D" id="2.40.50.140">
    <property type="entry name" value="Nucleic acid-binding proteins"/>
    <property type="match status" value="1"/>
</dbReference>
<feature type="region of interest" description="Disordered" evidence="6">
    <location>
        <begin position="423"/>
        <end position="444"/>
    </location>
</feature>
<organism evidence="8 9">
    <name type="scientific">Ganoderma sinense ZZ0214-1</name>
    <dbReference type="NCBI Taxonomy" id="1077348"/>
    <lineage>
        <taxon>Eukaryota</taxon>
        <taxon>Fungi</taxon>
        <taxon>Dikarya</taxon>
        <taxon>Basidiomycota</taxon>
        <taxon>Agaricomycotina</taxon>
        <taxon>Agaricomycetes</taxon>
        <taxon>Polyporales</taxon>
        <taxon>Polyporaceae</taxon>
        <taxon>Ganoderma</taxon>
    </lineage>
</organism>
<dbReference type="GO" id="GO:0006297">
    <property type="term" value="P:nucleotide-excision repair, DNA gap filling"/>
    <property type="evidence" value="ECO:0007669"/>
    <property type="project" value="TreeGrafter"/>
</dbReference>
<dbReference type="GO" id="GO:0006303">
    <property type="term" value="P:double-strand break repair via nonhomologous end joining"/>
    <property type="evidence" value="ECO:0007669"/>
    <property type="project" value="TreeGrafter"/>
</dbReference>
<dbReference type="PANTHER" id="PTHR45997">
    <property type="entry name" value="DNA LIGASE 4"/>
    <property type="match status" value="1"/>
</dbReference>
<evidence type="ECO:0000256" key="2">
    <source>
        <dbReference type="ARBA" id="ARBA00022598"/>
    </source>
</evidence>
<dbReference type="EMBL" id="AYKW01000056">
    <property type="protein sequence ID" value="PIL24908.1"/>
    <property type="molecule type" value="Genomic_DNA"/>
</dbReference>
<keyword evidence="9" id="KW-1185">Reference proteome</keyword>
<dbReference type="AlphaFoldDB" id="A0A2G8RU97"/>
<dbReference type="Gene3D" id="3.30.470.30">
    <property type="entry name" value="DNA ligase/mRNA capping enzyme"/>
    <property type="match status" value="1"/>
</dbReference>
<dbReference type="GO" id="GO:0005524">
    <property type="term" value="F:ATP binding"/>
    <property type="evidence" value="ECO:0007669"/>
    <property type="project" value="UniProtKB-KW"/>
</dbReference>